<feature type="signal peptide" evidence="2">
    <location>
        <begin position="1"/>
        <end position="15"/>
    </location>
</feature>
<evidence type="ECO:0000256" key="1">
    <source>
        <dbReference type="ARBA" id="ARBA00007447"/>
    </source>
</evidence>
<gene>
    <name evidence="4" type="primary">Necator_chrIV.g15738</name>
    <name evidence="4" type="ORF">RB195_002443</name>
</gene>
<evidence type="ECO:0000313" key="5">
    <source>
        <dbReference type="Proteomes" id="UP001303046"/>
    </source>
</evidence>
<organism evidence="4 5">
    <name type="scientific">Necator americanus</name>
    <name type="common">Human hookworm</name>
    <dbReference type="NCBI Taxonomy" id="51031"/>
    <lineage>
        <taxon>Eukaryota</taxon>
        <taxon>Metazoa</taxon>
        <taxon>Ecdysozoa</taxon>
        <taxon>Nematoda</taxon>
        <taxon>Chromadorea</taxon>
        <taxon>Rhabditida</taxon>
        <taxon>Rhabditina</taxon>
        <taxon>Rhabditomorpha</taxon>
        <taxon>Strongyloidea</taxon>
        <taxon>Ancylostomatidae</taxon>
        <taxon>Bunostominae</taxon>
        <taxon>Necator</taxon>
    </lineage>
</organism>
<dbReference type="PANTHER" id="PTHR47966">
    <property type="entry name" value="BETA-SITE APP-CLEAVING ENZYME, ISOFORM A-RELATED"/>
    <property type="match status" value="1"/>
</dbReference>
<dbReference type="PROSITE" id="PS51767">
    <property type="entry name" value="PEPTIDASE_A1"/>
    <property type="match status" value="1"/>
</dbReference>
<comment type="caution">
    <text evidence="4">The sequence shown here is derived from an EMBL/GenBank/DDBJ whole genome shotgun (WGS) entry which is preliminary data.</text>
</comment>
<name>A0ABR1DJ21_NECAM</name>
<dbReference type="CDD" id="cd05471">
    <property type="entry name" value="pepsin_like"/>
    <property type="match status" value="1"/>
</dbReference>
<reference evidence="4 5" key="1">
    <citation type="submission" date="2023-08" db="EMBL/GenBank/DDBJ databases">
        <title>A Necator americanus chromosomal reference genome.</title>
        <authorList>
            <person name="Ilik V."/>
            <person name="Petrzelkova K.J."/>
            <person name="Pardy F."/>
            <person name="Fuh T."/>
            <person name="Niatou-Singa F.S."/>
            <person name="Gouil Q."/>
            <person name="Baker L."/>
            <person name="Ritchie M.E."/>
            <person name="Jex A.R."/>
            <person name="Gazzola D."/>
            <person name="Li H."/>
            <person name="Toshio Fujiwara R."/>
            <person name="Zhan B."/>
            <person name="Aroian R.V."/>
            <person name="Pafco B."/>
            <person name="Schwarz E.M."/>
        </authorList>
    </citation>
    <scope>NUCLEOTIDE SEQUENCE [LARGE SCALE GENOMIC DNA]</scope>
    <source>
        <strain evidence="4 5">Aroian</strain>
        <tissue evidence="4">Whole animal</tissue>
    </source>
</reference>
<dbReference type="SUPFAM" id="SSF50630">
    <property type="entry name" value="Acid proteases"/>
    <property type="match status" value="1"/>
</dbReference>
<dbReference type="InterPro" id="IPR033121">
    <property type="entry name" value="PEPTIDASE_A1"/>
</dbReference>
<dbReference type="Pfam" id="PF00026">
    <property type="entry name" value="Asp"/>
    <property type="match status" value="1"/>
</dbReference>
<feature type="domain" description="Peptidase A1" evidence="3">
    <location>
        <begin position="67"/>
        <end position="378"/>
    </location>
</feature>
<dbReference type="Gene3D" id="2.40.70.10">
    <property type="entry name" value="Acid Proteases"/>
    <property type="match status" value="2"/>
</dbReference>
<evidence type="ECO:0000256" key="2">
    <source>
        <dbReference type="SAM" id="SignalP"/>
    </source>
</evidence>
<sequence length="449" mass="50123">MLIATLLVAVGTSFCAVFQSPLIWRTPSKVEMIRREHLERLVDPSASQQSNIDLVHTIVDENEDYDFAQLVTIGTPGQKFLLWLSTHSSMVWVPHPDCTSVVCSYTEKFTPEMSETFIGSNTKWTSISYGGTANGTVGSDVIKIFGVNGTELTVLRTPFGLATNVETRYRNVEFDGVLGLAYTANNGSRIKPFIVWAINQAALREPLFTVWLSHPTFDSGKYDGIITYGSVDTKNCGEVIGYANFSSELFYQYRVDAISMGQFKSSGELEVMQEFNGWITGPPSMVKEMAEIAGAQFNTQHSVYKIDCNARFPDLEIEIGSDTYSIKPKNLIVKVTNDLCIFMMAHGEPNSTKWYFGAPFIREYCTIFDIGGKRFGFAKANPNMSEHTTTLSFRRTSRKLAPSFATTTERSRATTTKGGDVSMLSIQCLIIATHYLFLRILYGHTFVKD</sequence>
<feature type="chain" id="PRO_5045477321" description="Peptidase A1 domain-containing protein" evidence="2">
    <location>
        <begin position="16"/>
        <end position="449"/>
    </location>
</feature>
<evidence type="ECO:0000259" key="3">
    <source>
        <dbReference type="PROSITE" id="PS51767"/>
    </source>
</evidence>
<accession>A0ABR1DJ21</accession>
<protein>
    <recommendedName>
        <fullName evidence="3">Peptidase A1 domain-containing protein</fullName>
    </recommendedName>
</protein>
<dbReference type="EMBL" id="JAVFWL010000004">
    <property type="protein sequence ID" value="KAK6750472.1"/>
    <property type="molecule type" value="Genomic_DNA"/>
</dbReference>
<proteinExistence type="inferred from homology"/>
<comment type="similarity">
    <text evidence="1">Belongs to the peptidase A1 family.</text>
</comment>
<keyword evidence="2" id="KW-0732">Signal</keyword>
<dbReference type="InterPro" id="IPR001461">
    <property type="entry name" value="Aspartic_peptidase_A1"/>
</dbReference>
<evidence type="ECO:0000313" key="4">
    <source>
        <dbReference type="EMBL" id="KAK6750472.1"/>
    </source>
</evidence>
<dbReference type="InterPro" id="IPR034164">
    <property type="entry name" value="Pepsin-like_dom"/>
</dbReference>
<dbReference type="PRINTS" id="PR00792">
    <property type="entry name" value="PEPSIN"/>
</dbReference>
<dbReference type="PANTHER" id="PTHR47966:SF45">
    <property type="entry name" value="PEPTIDASE A1 DOMAIN-CONTAINING PROTEIN"/>
    <property type="match status" value="1"/>
</dbReference>
<keyword evidence="5" id="KW-1185">Reference proteome</keyword>
<dbReference type="InterPro" id="IPR021109">
    <property type="entry name" value="Peptidase_aspartic_dom_sf"/>
</dbReference>
<dbReference type="Proteomes" id="UP001303046">
    <property type="component" value="Unassembled WGS sequence"/>
</dbReference>